<name>A0A8J9Y2T6_9NEOP</name>
<feature type="domain" description="Autophagy-related protein 13 N-terminal" evidence="5">
    <location>
        <begin position="104"/>
        <end position="206"/>
    </location>
</feature>
<dbReference type="GO" id="GO:0034727">
    <property type="term" value="P:piecemeal microautophagy of the nucleus"/>
    <property type="evidence" value="ECO:0007669"/>
    <property type="project" value="TreeGrafter"/>
</dbReference>
<dbReference type="EMBL" id="OV170231">
    <property type="protein sequence ID" value="CAH0716754.1"/>
    <property type="molecule type" value="Genomic_DNA"/>
</dbReference>
<dbReference type="Proteomes" id="UP000838878">
    <property type="component" value="Chromosome 11"/>
</dbReference>
<comment type="subcellular location">
    <subcellularLocation>
        <location evidence="1">Preautophagosomal structure</location>
    </subcellularLocation>
</comment>
<dbReference type="InterPro" id="IPR018731">
    <property type="entry name" value="Atg13_N"/>
</dbReference>
<dbReference type="InterPro" id="IPR040182">
    <property type="entry name" value="ATG13"/>
</dbReference>
<dbReference type="InterPro" id="IPR036570">
    <property type="entry name" value="HORMA_dom_sf"/>
</dbReference>
<evidence type="ECO:0000256" key="1">
    <source>
        <dbReference type="ARBA" id="ARBA00004329"/>
    </source>
</evidence>
<evidence type="ECO:0000313" key="6">
    <source>
        <dbReference type="EMBL" id="CAH0716754.1"/>
    </source>
</evidence>
<dbReference type="Gene3D" id="3.30.900.10">
    <property type="entry name" value="HORMA domain"/>
    <property type="match status" value="1"/>
</dbReference>
<evidence type="ECO:0000256" key="3">
    <source>
        <dbReference type="ARBA" id="ARBA00023006"/>
    </source>
</evidence>
<accession>A0A8J9Y2T6</accession>
<dbReference type="GO" id="GO:0000423">
    <property type="term" value="P:mitophagy"/>
    <property type="evidence" value="ECO:0007669"/>
    <property type="project" value="TreeGrafter"/>
</dbReference>
<gene>
    <name evidence="6" type="ORF">BINO364_LOCUS3454</name>
</gene>
<dbReference type="PANTHER" id="PTHR13430">
    <property type="match status" value="1"/>
</dbReference>
<evidence type="ECO:0000256" key="4">
    <source>
        <dbReference type="RuleBase" id="RU361214"/>
    </source>
</evidence>
<dbReference type="AlphaFoldDB" id="A0A8J9Y2T6"/>
<dbReference type="GO" id="GO:0000407">
    <property type="term" value="C:phagophore assembly site"/>
    <property type="evidence" value="ECO:0007669"/>
    <property type="project" value="UniProtKB-SubCell"/>
</dbReference>
<dbReference type="GO" id="GO:1990316">
    <property type="term" value="C:Atg1/ULK1 kinase complex"/>
    <property type="evidence" value="ECO:0007669"/>
    <property type="project" value="InterPro"/>
</dbReference>
<evidence type="ECO:0000256" key="2">
    <source>
        <dbReference type="ARBA" id="ARBA00007341"/>
    </source>
</evidence>
<dbReference type="PANTHER" id="PTHR13430:SF4">
    <property type="entry name" value="AUTOPHAGY-RELATED PROTEIN 13"/>
    <property type="match status" value="1"/>
</dbReference>
<dbReference type="Pfam" id="PF10033">
    <property type="entry name" value="ATG13"/>
    <property type="match status" value="1"/>
</dbReference>
<dbReference type="GO" id="GO:0005829">
    <property type="term" value="C:cytosol"/>
    <property type="evidence" value="ECO:0007669"/>
    <property type="project" value="TreeGrafter"/>
</dbReference>
<reference evidence="6" key="1">
    <citation type="submission" date="2021-12" db="EMBL/GenBank/DDBJ databases">
        <authorList>
            <person name="Martin H S."/>
        </authorList>
    </citation>
    <scope>NUCLEOTIDE SEQUENCE</scope>
</reference>
<sequence>MATSNTDVQDRVKLFKFTKILTLKIAQIVVQSRQGKKIAHDCNLIKPSDEGPPSSPTSLQWFNLSIPDVPEVNIDTKRVLNGEVMEALTKVLCIEIFLHTNDGDEMVLELWTVRMTPGCDAGISSVSTIYYRMSIMLKSTLSISRITPAYKLSRLQNKESYKLSHKIYGGQPNLDLLGEKHKTIKVSELHTPIGILQVDVVYRTKMTIVPEDRKVPDKNVLTTSDNIMIKSDHFPKESPRKNHNEKKEVDLSKPLTAGAFVDTVKIKQLHHTLSQQLPPEPPMAWLLAEKDKMEKKTRLLSLSNAACAMVAGGAEGEAVAGEVRCEGAAGCSAAVEMPRHASLMEFPFADGSPITELANFYQECVQARAAGLWGGETGPGAGAGAGAGCEAVALADQLRMYEDAVPEFDNMVASMLSEEHLDF</sequence>
<proteinExistence type="inferred from homology"/>
<dbReference type="GO" id="GO:0034497">
    <property type="term" value="P:protein localization to phagophore assembly site"/>
    <property type="evidence" value="ECO:0007669"/>
    <property type="project" value="TreeGrafter"/>
</dbReference>
<keyword evidence="3 4" id="KW-0072">Autophagy</keyword>
<organism evidence="6 7">
    <name type="scientific">Brenthis ino</name>
    <name type="common">lesser marbled fritillary</name>
    <dbReference type="NCBI Taxonomy" id="405034"/>
    <lineage>
        <taxon>Eukaryota</taxon>
        <taxon>Metazoa</taxon>
        <taxon>Ecdysozoa</taxon>
        <taxon>Arthropoda</taxon>
        <taxon>Hexapoda</taxon>
        <taxon>Insecta</taxon>
        <taxon>Pterygota</taxon>
        <taxon>Neoptera</taxon>
        <taxon>Endopterygota</taxon>
        <taxon>Lepidoptera</taxon>
        <taxon>Glossata</taxon>
        <taxon>Ditrysia</taxon>
        <taxon>Papilionoidea</taxon>
        <taxon>Nymphalidae</taxon>
        <taxon>Heliconiinae</taxon>
        <taxon>Argynnini</taxon>
        <taxon>Brenthis</taxon>
    </lineage>
</organism>
<evidence type="ECO:0000313" key="7">
    <source>
        <dbReference type="Proteomes" id="UP000838878"/>
    </source>
</evidence>
<dbReference type="OrthoDB" id="70161at2759"/>
<keyword evidence="7" id="KW-1185">Reference proteome</keyword>
<comment type="similarity">
    <text evidence="2 4">Belongs to the ATG13 family. Metazoan subfamily.</text>
</comment>
<protein>
    <recommendedName>
        <fullName evidence="4">Autophagy-related protein 13</fullName>
    </recommendedName>
</protein>
<evidence type="ECO:0000259" key="5">
    <source>
        <dbReference type="Pfam" id="PF10033"/>
    </source>
</evidence>
<feature type="non-terminal residue" evidence="6">
    <location>
        <position position="423"/>
    </location>
</feature>